<feature type="compositionally biased region" description="Basic and acidic residues" evidence="1">
    <location>
        <begin position="184"/>
        <end position="194"/>
    </location>
</feature>
<feature type="compositionally biased region" description="Basic and acidic residues" evidence="1">
    <location>
        <begin position="529"/>
        <end position="540"/>
    </location>
</feature>
<evidence type="ECO:0000313" key="3">
    <source>
        <dbReference type="Proteomes" id="UP001212841"/>
    </source>
</evidence>
<reference evidence="2" key="1">
    <citation type="submission" date="2020-05" db="EMBL/GenBank/DDBJ databases">
        <title>Phylogenomic resolution of chytrid fungi.</title>
        <authorList>
            <person name="Stajich J.E."/>
            <person name="Amses K."/>
            <person name="Simmons R."/>
            <person name="Seto K."/>
            <person name="Myers J."/>
            <person name="Bonds A."/>
            <person name="Quandt C.A."/>
            <person name="Barry K."/>
            <person name="Liu P."/>
            <person name="Grigoriev I."/>
            <person name="Longcore J.E."/>
            <person name="James T.Y."/>
        </authorList>
    </citation>
    <scope>NUCLEOTIDE SEQUENCE</scope>
    <source>
        <strain evidence="2">JEL0318</strain>
    </source>
</reference>
<keyword evidence="3" id="KW-1185">Reference proteome</keyword>
<dbReference type="AlphaFoldDB" id="A0AAD5SHN4"/>
<evidence type="ECO:0000256" key="1">
    <source>
        <dbReference type="SAM" id="MobiDB-lite"/>
    </source>
</evidence>
<feature type="compositionally biased region" description="Basic and acidic residues" evidence="1">
    <location>
        <begin position="358"/>
        <end position="367"/>
    </location>
</feature>
<feature type="compositionally biased region" description="Polar residues" evidence="1">
    <location>
        <begin position="196"/>
        <end position="223"/>
    </location>
</feature>
<protein>
    <submittedName>
        <fullName evidence="2">Uncharacterized protein</fullName>
    </submittedName>
</protein>
<feature type="compositionally biased region" description="Basic residues" evidence="1">
    <location>
        <begin position="369"/>
        <end position="410"/>
    </location>
</feature>
<accession>A0AAD5SHN4</accession>
<proteinExistence type="predicted"/>
<gene>
    <name evidence="2" type="ORF">HK097_001324</name>
</gene>
<feature type="compositionally biased region" description="Basic and acidic residues" evidence="1">
    <location>
        <begin position="488"/>
        <end position="505"/>
    </location>
</feature>
<evidence type="ECO:0000313" key="2">
    <source>
        <dbReference type="EMBL" id="KAJ3054596.1"/>
    </source>
</evidence>
<feature type="compositionally biased region" description="Basic and acidic residues" evidence="1">
    <location>
        <begin position="411"/>
        <end position="467"/>
    </location>
</feature>
<sequence>MWDAGTYYGSEWSEYQYGEGYNPAPPGTETGYAGDLLPPGVMAPVDTATTAGIDQTAYANAGWQQWVDPSADPAQQYAATTSEYTATAIDPTASADTTQSYNYDDPSAYLAATGMDVATYAAYAAAFAAIKNIPKEINNPFEKAKEATNSPEPTAEVKKKEAQTLSASLRKRHPVARGRINSGIKDKAPSRKIDSPSVTNTPSDNHNSQSPAVATSEAANGVTSMDWDGNDTKGGNSEIPEVKGRVQEGKENDTKTKDAVNGNASESPSGAAKSPAEKDTAPKVTNGVKPADAAPSRETAAKKASPEPYSTDDYDDVADLLTESQTAKTEEDPTAKALAAIKALEEKNKHVLRRGPPPRRDRRDNGRGRYSRSRSRSRPRVRSRSARRRRSRSRSRRRGGSRSPARRRSYERRDERDRDGRRRHDERADERRGRDDRAGREERNGDVRGHVERIVRVDGDRTPDFIHKRPPSVAPEAPVSIPDTAPRPADDGDGVKADVQKSDHKSSKRKHRHEKSDKHSSSSHRHHRDKESDRRDERESKRRRSRSRRRDEVKDVHRDGAGGSRDREHRERRDYGGYGYQEYRNM</sequence>
<organism evidence="2 3">
    <name type="scientific">Rhizophlyctis rosea</name>
    <dbReference type="NCBI Taxonomy" id="64517"/>
    <lineage>
        <taxon>Eukaryota</taxon>
        <taxon>Fungi</taxon>
        <taxon>Fungi incertae sedis</taxon>
        <taxon>Chytridiomycota</taxon>
        <taxon>Chytridiomycota incertae sedis</taxon>
        <taxon>Chytridiomycetes</taxon>
        <taxon>Rhizophlyctidales</taxon>
        <taxon>Rhizophlyctidaceae</taxon>
        <taxon>Rhizophlyctis</taxon>
    </lineage>
</organism>
<dbReference type="EMBL" id="JADGJD010000126">
    <property type="protein sequence ID" value="KAJ3054596.1"/>
    <property type="molecule type" value="Genomic_DNA"/>
</dbReference>
<feature type="compositionally biased region" description="Basic and acidic residues" evidence="1">
    <location>
        <begin position="549"/>
        <end position="575"/>
    </location>
</feature>
<name>A0AAD5SHN4_9FUNG</name>
<feature type="compositionally biased region" description="Basic and acidic residues" evidence="1">
    <location>
        <begin position="240"/>
        <end position="258"/>
    </location>
</feature>
<feature type="region of interest" description="Disordered" evidence="1">
    <location>
        <begin position="143"/>
        <end position="586"/>
    </location>
</feature>
<dbReference type="Proteomes" id="UP001212841">
    <property type="component" value="Unassembled WGS sequence"/>
</dbReference>
<comment type="caution">
    <text evidence="2">The sequence shown here is derived from an EMBL/GenBank/DDBJ whole genome shotgun (WGS) entry which is preliminary data.</text>
</comment>